<gene>
    <name evidence="2" type="ORF">IAC61_02515</name>
</gene>
<dbReference type="InterPro" id="IPR052564">
    <property type="entry name" value="N-acetyltrans/Recomb-assoc"/>
</dbReference>
<protein>
    <submittedName>
        <fullName evidence="2">GNAT family N-acetyltransferase</fullName>
    </submittedName>
</protein>
<dbReference type="GO" id="GO:0016747">
    <property type="term" value="F:acyltransferase activity, transferring groups other than amino-acyl groups"/>
    <property type="evidence" value="ECO:0007669"/>
    <property type="project" value="InterPro"/>
</dbReference>
<evidence type="ECO:0000313" key="3">
    <source>
        <dbReference type="Proteomes" id="UP000823634"/>
    </source>
</evidence>
<evidence type="ECO:0000259" key="1">
    <source>
        <dbReference type="PROSITE" id="PS51186"/>
    </source>
</evidence>
<sequence>MNGIKRDFELRAYREEDFTACFSCFKEAIYATCGKDYAPNELIAWAEGASRERMAASLVNSFSLVAVNKGTVIGFGNLVDGHYLDLLYVSPAFQKQGVATAICDLLEANALADIEVYASKTAYPFFAKRGYSPVRENIVERNGAKLQNFLMEKPVLPKKPS</sequence>
<dbReference type="PANTHER" id="PTHR43451:SF1">
    <property type="entry name" value="ACETYLTRANSFERASE"/>
    <property type="match status" value="1"/>
</dbReference>
<dbReference type="Pfam" id="PF13673">
    <property type="entry name" value="Acetyltransf_10"/>
    <property type="match status" value="1"/>
</dbReference>
<reference evidence="2" key="1">
    <citation type="submission" date="2020-10" db="EMBL/GenBank/DDBJ databases">
        <authorList>
            <person name="Gilroy R."/>
        </authorList>
    </citation>
    <scope>NUCLEOTIDE SEQUENCE</scope>
    <source>
        <strain evidence="2">17113</strain>
    </source>
</reference>
<dbReference type="InterPro" id="IPR000182">
    <property type="entry name" value="GNAT_dom"/>
</dbReference>
<dbReference type="EMBL" id="JADINA010000019">
    <property type="protein sequence ID" value="MBO8426179.1"/>
    <property type="molecule type" value="Genomic_DNA"/>
</dbReference>
<reference evidence="2" key="2">
    <citation type="journal article" date="2021" name="PeerJ">
        <title>Extensive microbial diversity within the chicken gut microbiome revealed by metagenomics and culture.</title>
        <authorList>
            <person name="Gilroy R."/>
            <person name="Ravi A."/>
            <person name="Getino M."/>
            <person name="Pursley I."/>
            <person name="Horton D.L."/>
            <person name="Alikhan N.F."/>
            <person name="Baker D."/>
            <person name="Gharbi K."/>
            <person name="Hall N."/>
            <person name="Watson M."/>
            <person name="Adriaenssens E.M."/>
            <person name="Foster-Nyarko E."/>
            <person name="Jarju S."/>
            <person name="Secka A."/>
            <person name="Antonio M."/>
            <person name="Oren A."/>
            <person name="Chaudhuri R.R."/>
            <person name="La Ragione R."/>
            <person name="Hildebrand F."/>
            <person name="Pallen M.J."/>
        </authorList>
    </citation>
    <scope>NUCLEOTIDE SEQUENCE</scope>
    <source>
        <strain evidence="2">17113</strain>
    </source>
</reference>
<comment type="caution">
    <text evidence="2">The sequence shown here is derived from an EMBL/GenBank/DDBJ whole genome shotgun (WGS) entry which is preliminary data.</text>
</comment>
<accession>A0A9D9DJA5</accession>
<dbReference type="PANTHER" id="PTHR43451">
    <property type="entry name" value="ACETYLTRANSFERASE (GNAT) FAMILY PROTEIN"/>
    <property type="match status" value="1"/>
</dbReference>
<dbReference type="PROSITE" id="PS51186">
    <property type="entry name" value="GNAT"/>
    <property type="match status" value="1"/>
</dbReference>
<feature type="domain" description="N-acetyltransferase" evidence="1">
    <location>
        <begin position="8"/>
        <end position="156"/>
    </location>
</feature>
<dbReference type="SUPFAM" id="SSF55729">
    <property type="entry name" value="Acyl-CoA N-acyltransferases (Nat)"/>
    <property type="match status" value="1"/>
</dbReference>
<dbReference type="CDD" id="cd04301">
    <property type="entry name" value="NAT_SF"/>
    <property type="match status" value="1"/>
</dbReference>
<name>A0A9D9DJA5_9FIRM</name>
<dbReference type="Gene3D" id="3.40.630.30">
    <property type="match status" value="1"/>
</dbReference>
<evidence type="ECO:0000313" key="2">
    <source>
        <dbReference type="EMBL" id="MBO8426179.1"/>
    </source>
</evidence>
<dbReference type="Proteomes" id="UP000823634">
    <property type="component" value="Unassembled WGS sequence"/>
</dbReference>
<proteinExistence type="predicted"/>
<organism evidence="2 3">
    <name type="scientific">Candidatus Alloenteromonas pullistercoris</name>
    <dbReference type="NCBI Taxonomy" id="2840785"/>
    <lineage>
        <taxon>Bacteria</taxon>
        <taxon>Bacillati</taxon>
        <taxon>Bacillota</taxon>
        <taxon>Bacillota incertae sedis</taxon>
        <taxon>Candidatus Alloenteromonas</taxon>
    </lineage>
</organism>
<dbReference type="InterPro" id="IPR016181">
    <property type="entry name" value="Acyl_CoA_acyltransferase"/>
</dbReference>
<dbReference type="AlphaFoldDB" id="A0A9D9DJA5"/>